<dbReference type="Pfam" id="PF12679">
    <property type="entry name" value="ABC2_membrane_2"/>
    <property type="match status" value="1"/>
</dbReference>
<evidence type="ECO:0000313" key="2">
    <source>
        <dbReference type="EMBL" id="PKQ28456.1"/>
    </source>
</evidence>
<feature type="transmembrane region" description="Helical" evidence="1">
    <location>
        <begin position="53"/>
        <end position="72"/>
    </location>
</feature>
<name>A0A2N3G6W4_9ACTN</name>
<feature type="transmembrane region" description="Helical" evidence="1">
    <location>
        <begin position="20"/>
        <end position="41"/>
    </location>
</feature>
<feature type="transmembrane region" description="Helical" evidence="1">
    <location>
        <begin position="145"/>
        <end position="174"/>
    </location>
</feature>
<sequence length="255" mass="27894">MRNTLAIAVNVVKDAARKKLFYVVFLFGIAVVALAPLLPTFELGASTQFLRDISISLTSLFGVALAVILSVGQVPGEVDRKTIYNILSKPVSRIQYLVGKYLGIVATLALILFIMGVETLIMLAVRVQVFSPVIFQGVFAVFLEAAAIAAFCLMISTFASAPINVFASILFYFACHIKSDFLHRSLVTGTNWFLKGPAGAFYYALPNLENFNISQQVGYGSGVSTWYLLRITGYALLFTAIFIAIGYAAFRRKDL</sequence>
<accession>A0A2N3G6W4</accession>
<dbReference type="AlphaFoldDB" id="A0A2N3G6W4"/>
<keyword evidence="1" id="KW-1133">Transmembrane helix</keyword>
<dbReference type="GO" id="GO:0005886">
    <property type="term" value="C:plasma membrane"/>
    <property type="evidence" value="ECO:0007669"/>
    <property type="project" value="UniProtKB-SubCell"/>
</dbReference>
<evidence type="ECO:0000313" key="3">
    <source>
        <dbReference type="Proteomes" id="UP000233654"/>
    </source>
</evidence>
<dbReference type="EMBL" id="PHEX01000015">
    <property type="protein sequence ID" value="PKQ28456.1"/>
    <property type="molecule type" value="Genomic_DNA"/>
</dbReference>
<dbReference type="PANTHER" id="PTHR43471">
    <property type="entry name" value="ABC TRANSPORTER PERMEASE"/>
    <property type="match status" value="1"/>
</dbReference>
<reference evidence="2 3" key="1">
    <citation type="journal article" date="2017" name="ISME J.">
        <title>Potential for microbial H2 and metal transformations associated with novel bacteria and archaea in deep terrestrial subsurface sediments.</title>
        <authorList>
            <person name="Hernsdorf A.W."/>
            <person name="Amano Y."/>
            <person name="Miyakawa K."/>
            <person name="Ise K."/>
            <person name="Suzuki Y."/>
            <person name="Anantharaman K."/>
            <person name="Probst A."/>
            <person name="Burstein D."/>
            <person name="Thomas B.C."/>
            <person name="Banfield J.F."/>
        </authorList>
    </citation>
    <scope>NUCLEOTIDE SEQUENCE [LARGE SCALE GENOMIC DNA]</scope>
    <source>
        <strain evidence="2">HGW-Actinobacteria-3</strain>
    </source>
</reference>
<feature type="transmembrane region" description="Helical" evidence="1">
    <location>
        <begin position="101"/>
        <end position="125"/>
    </location>
</feature>
<dbReference type="PANTHER" id="PTHR43471:SF10">
    <property type="entry name" value="SLL1107 PROTEIN"/>
    <property type="match status" value="1"/>
</dbReference>
<gene>
    <name evidence="2" type="ORF">CVT63_02620</name>
</gene>
<dbReference type="GO" id="GO:0140359">
    <property type="term" value="F:ABC-type transporter activity"/>
    <property type="evidence" value="ECO:0007669"/>
    <property type="project" value="InterPro"/>
</dbReference>
<keyword evidence="1" id="KW-0472">Membrane</keyword>
<organism evidence="2 3">
    <name type="scientific">Candidatus Anoxymicrobium japonicum</name>
    <dbReference type="NCBI Taxonomy" id="2013648"/>
    <lineage>
        <taxon>Bacteria</taxon>
        <taxon>Bacillati</taxon>
        <taxon>Actinomycetota</taxon>
        <taxon>Candidatus Geothermincolia</taxon>
        <taxon>Candidatus Geothermincolales</taxon>
        <taxon>Candidatus Anoxymicrobiaceae</taxon>
        <taxon>Candidatus Anoxymicrobium</taxon>
    </lineage>
</organism>
<proteinExistence type="predicted"/>
<comment type="caution">
    <text evidence="2">The sequence shown here is derived from an EMBL/GenBank/DDBJ whole genome shotgun (WGS) entry which is preliminary data.</text>
</comment>
<protein>
    <recommendedName>
        <fullName evidence="4">ABC transporter permease</fullName>
    </recommendedName>
</protein>
<evidence type="ECO:0008006" key="4">
    <source>
        <dbReference type="Google" id="ProtNLM"/>
    </source>
</evidence>
<evidence type="ECO:0000256" key="1">
    <source>
        <dbReference type="SAM" id="Phobius"/>
    </source>
</evidence>
<feature type="transmembrane region" description="Helical" evidence="1">
    <location>
        <begin position="225"/>
        <end position="250"/>
    </location>
</feature>
<keyword evidence="1" id="KW-0812">Transmembrane</keyword>
<dbReference type="Proteomes" id="UP000233654">
    <property type="component" value="Unassembled WGS sequence"/>
</dbReference>